<organism evidence="6 7">
    <name type="scientific">Vairimorpha apis BRL 01</name>
    <dbReference type="NCBI Taxonomy" id="1037528"/>
    <lineage>
        <taxon>Eukaryota</taxon>
        <taxon>Fungi</taxon>
        <taxon>Fungi incertae sedis</taxon>
        <taxon>Microsporidia</taxon>
        <taxon>Nosematidae</taxon>
        <taxon>Vairimorpha</taxon>
    </lineage>
</organism>
<dbReference type="OrthoDB" id="5963at2759"/>
<evidence type="ECO:0000313" key="6">
    <source>
        <dbReference type="EMBL" id="EQB61429.1"/>
    </source>
</evidence>
<sequence>MSDSRCPICKTDSYLNPEMVLYISPCFHKICESCMIRNFNVGKNKCYECGIELRKINYITSTFEDIEVEKECKIRRQFNKYFYRIEDDFNDIEEYNDYLEEYEKCIYELCEFKSESLIKQRINEILLSDSILNKKIVLVAEEINENSLEFDFKEDIEPIIKKCNENVYLPSKYYVKSECGGLSKSFIISYLLKY</sequence>
<dbReference type="Gene3D" id="3.30.40.10">
    <property type="entry name" value="Zinc/RING finger domain, C3HC4 (zinc finger)"/>
    <property type="match status" value="1"/>
</dbReference>
<dbReference type="PROSITE" id="PS00518">
    <property type="entry name" value="ZF_RING_1"/>
    <property type="match status" value="1"/>
</dbReference>
<dbReference type="Pfam" id="PF17121">
    <property type="entry name" value="zf-C3HC4_5"/>
    <property type="match status" value="1"/>
</dbReference>
<dbReference type="SUPFAM" id="SSF57850">
    <property type="entry name" value="RING/U-box"/>
    <property type="match status" value="1"/>
</dbReference>
<dbReference type="GO" id="GO:0008270">
    <property type="term" value="F:zinc ion binding"/>
    <property type="evidence" value="ECO:0007669"/>
    <property type="project" value="UniProtKB-KW"/>
</dbReference>
<dbReference type="Pfam" id="PF06391">
    <property type="entry name" value="MAT1"/>
    <property type="match status" value="1"/>
</dbReference>
<proteinExistence type="predicted"/>
<dbReference type="InterPro" id="IPR013083">
    <property type="entry name" value="Znf_RING/FYVE/PHD"/>
</dbReference>
<gene>
    <name evidence="6" type="ORF">NAPIS_ORF01002</name>
</gene>
<keyword evidence="3" id="KW-0862">Zinc</keyword>
<evidence type="ECO:0000259" key="5">
    <source>
        <dbReference type="PROSITE" id="PS50089"/>
    </source>
</evidence>
<evidence type="ECO:0000256" key="2">
    <source>
        <dbReference type="ARBA" id="ARBA00022771"/>
    </source>
</evidence>
<dbReference type="AlphaFoldDB" id="T0LAI3"/>
<reference evidence="6 7" key="1">
    <citation type="journal article" date="2013" name="BMC Genomics">
        <title>Genome sequencing and comparative genomics of honey bee microsporidia, Nosema apis reveal novel insights into host-parasite interactions.</title>
        <authorList>
            <person name="Chen Yp."/>
            <person name="Pettis J.S."/>
            <person name="Zhao Y."/>
            <person name="Liu X."/>
            <person name="Tallon L.J."/>
            <person name="Sadzewicz L.D."/>
            <person name="Li R."/>
            <person name="Zheng H."/>
            <person name="Huang S."/>
            <person name="Zhang X."/>
            <person name="Hamilton M.C."/>
            <person name="Pernal S.F."/>
            <person name="Melathopoulos A.P."/>
            <person name="Yan X."/>
            <person name="Evans J.D."/>
        </authorList>
    </citation>
    <scope>NUCLEOTIDE SEQUENCE [LARGE SCALE GENOMIC DNA]</scope>
    <source>
        <strain evidence="6 7">BRL 01</strain>
    </source>
</reference>
<dbReference type="GO" id="GO:0005675">
    <property type="term" value="C:transcription factor TFIIH holo complex"/>
    <property type="evidence" value="ECO:0007669"/>
    <property type="project" value="TreeGrafter"/>
</dbReference>
<name>T0LAI3_9MICR</name>
<evidence type="ECO:0000256" key="1">
    <source>
        <dbReference type="ARBA" id="ARBA00022723"/>
    </source>
</evidence>
<keyword evidence="2 4" id="KW-0863">Zinc-finger</keyword>
<dbReference type="PANTHER" id="PTHR12683">
    <property type="entry name" value="CDK-ACTIVATING KINASE ASSEMBLY FACTOR MAT1"/>
    <property type="match status" value="1"/>
</dbReference>
<accession>T0LAI3</accession>
<dbReference type="VEuPathDB" id="MicrosporidiaDB:NAPIS_ORF01002"/>
<dbReference type="Proteomes" id="UP000053780">
    <property type="component" value="Unassembled WGS sequence"/>
</dbReference>
<dbReference type="HOGENOM" id="CLU_048466_2_0_1"/>
<dbReference type="InterPro" id="IPR017907">
    <property type="entry name" value="Znf_RING_CS"/>
</dbReference>
<dbReference type="PANTHER" id="PTHR12683:SF13">
    <property type="entry name" value="CDK-ACTIVATING KINASE ASSEMBLY FACTOR MAT1"/>
    <property type="match status" value="1"/>
</dbReference>
<keyword evidence="1" id="KW-0479">Metal-binding</keyword>
<dbReference type="InterPro" id="IPR015877">
    <property type="entry name" value="MAT1_centre"/>
</dbReference>
<feature type="domain" description="RING-type" evidence="5">
    <location>
        <begin position="6"/>
        <end position="49"/>
    </location>
</feature>
<dbReference type="EMBL" id="KE647140">
    <property type="protein sequence ID" value="EQB61429.1"/>
    <property type="molecule type" value="Genomic_DNA"/>
</dbReference>
<dbReference type="GO" id="GO:0006357">
    <property type="term" value="P:regulation of transcription by RNA polymerase II"/>
    <property type="evidence" value="ECO:0007669"/>
    <property type="project" value="TreeGrafter"/>
</dbReference>
<dbReference type="PROSITE" id="PS50089">
    <property type="entry name" value="ZF_RING_2"/>
    <property type="match status" value="1"/>
</dbReference>
<dbReference type="InterPro" id="IPR001841">
    <property type="entry name" value="Znf_RING"/>
</dbReference>
<keyword evidence="7" id="KW-1185">Reference proteome</keyword>
<dbReference type="GO" id="GO:0006281">
    <property type="term" value="P:DNA repair"/>
    <property type="evidence" value="ECO:0007669"/>
    <property type="project" value="TreeGrafter"/>
</dbReference>
<evidence type="ECO:0000256" key="4">
    <source>
        <dbReference type="PROSITE-ProRule" id="PRU00175"/>
    </source>
</evidence>
<evidence type="ECO:0000313" key="7">
    <source>
        <dbReference type="Proteomes" id="UP000053780"/>
    </source>
</evidence>
<protein>
    <submittedName>
        <fullName evidence="6">Rna polymerase ii transcription initiation nucleotide excision repair factor tfiih subunit tfb3</fullName>
    </submittedName>
</protein>
<evidence type="ECO:0000256" key="3">
    <source>
        <dbReference type="ARBA" id="ARBA00022833"/>
    </source>
</evidence>